<dbReference type="KEGG" id="shg:Sph21_5009"/>
<name>F4CAM7_SPHS2</name>
<dbReference type="EMBL" id="CP002584">
    <property type="protein sequence ID" value="ADZ81505.1"/>
    <property type="molecule type" value="Genomic_DNA"/>
</dbReference>
<evidence type="ECO:0000313" key="1">
    <source>
        <dbReference type="EMBL" id="ADZ81505.1"/>
    </source>
</evidence>
<dbReference type="OrthoDB" id="705695at2"/>
<accession>F4CAM7</accession>
<dbReference type="PATRIC" id="fig|743722.3.peg.5315"/>
<protein>
    <recommendedName>
        <fullName evidence="2">Bacterial bifunctional deaminase-reductase C-terminal domain-containing protein</fullName>
    </recommendedName>
</protein>
<dbReference type="AlphaFoldDB" id="F4CAM7"/>
<dbReference type="eggNOG" id="COG0262">
    <property type="taxonomic scope" value="Bacteria"/>
</dbReference>
<dbReference type="STRING" id="743722.Sph21_5009"/>
<proteinExistence type="predicted"/>
<evidence type="ECO:0008006" key="2">
    <source>
        <dbReference type="Google" id="ProtNLM"/>
    </source>
</evidence>
<sequence>MKIIIVANIAANGKVLVSDHPHHQLPQETMDFYLKLVNQIGNLVIGVRTFENFEKFPDHVKALFKNVEIVVLADKPFISSTYPVVNKPTEAIDYFSKKGFTEIAIGGGTGTFNTFLEGNFVTDIYFNISPIITAHGGSLGTDNSNLNLRFKLAGSELRDGSVQLHLIKS</sequence>
<reference evidence="1" key="1">
    <citation type="submission" date="2011-03" db="EMBL/GenBank/DDBJ databases">
        <title>Complete sequence of Sphingobacterium sp. 21.</title>
        <authorList>
            <consortium name="US DOE Joint Genome Institute"/>
            <person name="Lucas S."/>
            <person name="Copeland A."/>
            <person name="Lapidus A."/>
            <person name="Cheng J.-F."/>
            <person name="Goodwin L."/>
            <person name="Pitluck S."/>
            <person name="Davenport K."/>
            <person name="Detter J.C."/>
            <person name="Han C."/>
            <person name="Tapia R."/>
            <person name="Land M."/>
            <person name="Hauser L."/>
            <person name="Kyrpides N."/>
            <person name="Ivanova N."/>
            <person name="Ovchinnikova G."/>
            <person name="Pagani I."/>
            <person name="Siebers A.K."/>
            <person name="Allgaier M."/>
            <person name="Thelen M.P."/>
            <person name="Hugenholtz P."/>
            <person name="Woyke T."/>
        </authorList>
    </citation>
    <scope>NUCLEOTIDE SEQUENCE</scope>
    <source>
        <strain evidence="1">21</strain>
    </source>
</reference>
<dbReference type="InterPro" id="IPR024072">
    <property type="entry name" value="DHFR-like_dom_sf"/>
</dbReference>
<dbReference type="SUPFAM" id="SSF53597">
    <property type="entry name" value="Dihydrofolate reductase-like"/>
    <property type="match status" value="1"/>
</dbReference>
<gene>
    <name evidence="1" type="ordered locus">Sph21_5009</name>
</gene>
<dbReference type="Gene3D" id="3.40.430.10">
    <property type="entry name" value="Dihydrofolate Reductase, subunit A"/>
    <property type="match status" value="1"/>
</dbReference>
<dbReference type="HOGENOM" id="CLU_1569046_0_0_10"/>
<organism evidence="1">
    <name type="scientific">Sphingobacterium sp. (strain 21)</name>
    <dbReference type="NCBI Taxonomy" id="743722"/>
    <lineage>
        <taxon>Bacteria</taxon>
        <taxon>Pseudomonadati</taxon>
        <taxon>Bacteroidota</taxon>
        <taxon>Sphingobacteriia</taxon>
        <taxon>Sphingobacteriales</taxon>
        <taxon>Sphingobacteriaceae</taxon>
        <taxon>Sphingobacterium</taxon>
    </lineage>
</organism>